<feature type="active site" evidence="2">
    <location>
        <position position="15"/>
    </location>
</feature>
<proteinExistence type="inferred from homology"/>
<dbReference type="HAMAP" id="MF_01139">
    <property type="entry name" value="ISPT"/>
    <property type="match status" value="1"/>
</dbReference>
<keyword evidence="2" id="KW-0460">Magnesium</keyword>
<feature type="binding site" evidence="2">
    <location>
        <position position="32"/>
    </location>
    <ligand>
        <name>substrate</name>
    </ligand>
</feature>
<reference evidence="3" key="1">
    <citation type="journal article" date="2020" name="ISME J.">
        <title>Gammaproteobacteria mediating utilization of methyl-, sulfur- and petroleum organic compounds in deep ocean hydrothermal plumes.</title>
        <authorList>
            <person name="Zhou Z."/>
            <person name="Liu Y."/>
            <person name="Pan J."/>
            <person name="Cron B.R."/>
            <person name="Toner B.M."/>
            <person name="Anantharaman K."/>
            <person name="Breier J.A."/>
            <person name="Dick G.J."/>
            <person name="Li M."/>
        </authorList>
    </citation>
    <scope>NUCLEOTIDE SEQUENCE</scope>
    <source>
        <strain evidence="3">SZUA-1501</strain>
    </source>
</reference>
<organism evidence="3 4">
    <name type="scientific">Aquifex aeolicus</name>
    <dbReference type="NCBI Taxonomy" id="63363"/>
    <lineage>
        <taxon>Bacteria</taxon>
        <taxon>Pseudomonadati</taxon>
        <taxon>Aquificota</taxon>
        <taxon>Aquificia</taxon>
        <taxon>Aquificales</taxon>
        <taxon>Aquificaceae</taxon>
        <taxon>Aquifex</taxon>
    </lineage>
</organism>
<dbReference type="PANTHER" id="PTHR10291:SF0">
    <property type="entry name" value="DEHYDRODOLICHYL DIPHOSPHATE SYNTHASE 2"/>
    <property type="match status" value="1"/>
</dbReference>
<dbReference type="InterPro" id="IPR036424">
    <property type="entry name" value="UPP_synth-like_sf"/>
</dbReference>
<dbReference type="Gene3D" id="3.40.1180.10">
    <property type="entry name" value="Decaprenyl diphosphate synthase-like"/>
    <property type="match status" value="1"/>
</dbReference>
<comment type="subunit">
    <text evidence="2">Homodimer.</text>
</comment>
<gene>
    <name evidence="3" type="primary">uppS</name>
    <name evidence="3" type="ORF">EYH37_02475</name>
</gene>
<dbReference type="NCBIfam" id="TIGR00055">
    <property type="entry name" value="uppS"/>
    <property type="match status" value="1"/>
</dbReference>
<feature type="binding site" evidence="2">
    <location>
        <begin position="60"/>
        <end position="62"/>
    </location>
    <ligand>
        <name>substrate</name>
    </ligand>
</feature>
<dbReference type="Proteomes" id="UP000606463">
    <property type="component" value="Unassembled WGS sequence"/>
</dbReference>
<feature type="active site" description="Proton acceptor" evidence="2">
    <location>
        <position position="63"/>
    </location>
</feature>
<dbReference type="AlphaFoldDB" id="A0A9D0YPI9"/>
<comment type="cofactor">
    <cofactor evidence="2">
        <name>Mg(2+)</name>
        <dbReference type="ChEBI" id="CHEBI:18420"/>
    </cofactor>
    <text evidence="2">Binds 2 magnesium ions per subunit.</text>
</comment>
<feature type="binding site" evidence="2">
    <location>
        <position position="178"/>
    </location>
    <ligand>
        <name>substrate</name>
    </ligand>
</feature>
<dbReference type="EC" id="2.5.1.-" evidence="2"/>
<dbReference type="PROSITE" id="PS01066">
    <property type="entry name" value="UPP_SYNTHASE"/>
    <property type="match status" value="1"/>
</dbReference>
<comment type="function">
    <text evidence="2">Catalyzes the condensation of isopentenyl diphosphate (IPP) with allylic pyrophosphates generating different type of terpenoids.</text>
</comment>
<evidence type="ECO:0000313" key="3">
    <source>
        <dbReference type="EMBL" id="HIP98219.1"/>
    </source>
</evidence>
<evidence type="ECO:0000256" key="1">
    <source>
        <dbReference type="ARBA" id="ARBA00022679"/>
    </source>
</evidence>
<dbReference type="Pfam" id="PF01255">
    <property type="entry name" value="Prenyltransf"/>
    <property type="match status" value="1"/>
</dbReference>
<dbReference type="PANTHER" id="PTHR10291">
    <property type="entry name" value="DEHYDRODOLICHYL DIPHOSPHATE SYNTHASE FAMILY MEMBER"/>
    <property type="match status" value="1"/>
</dbReference>
<feature type="binding site" evidence="2">
    <location>
        <position position="28"/>
    </location>
    <ligand>
        <name>substrate</name>
    </ligand>
</feature>
<feature type="binding site" evidence="2">
    <location>
        <position position="66"/>
    </location>
    <ligand>
        <name>substrate</name>
    </ligand>
</feature>
<comment type="similarity">
    <text evidence="2">Belongs to the UPP synthase family.</text>
</comment>
<feature type="binding site" evidence="2">
    <location>
        <position position="197"/>
    </location>
    <ligand>
        <name>Mg(2+)</name>
        <dbReference type="ChEBI" id="CHEBI:18420"/>
    </ligand>
</feature>
<feature type="binding site" evidence="2">
    <location>
        <begin position="184"/>
        <end position="186"/>
    </location>
    <ligand>
        <name>substrate</name>
    </ligand>
</feature>
<evidence type="ECO:0000313" key="4">
    <source>
        <dbReference type="Proteomes" id="UP000606463"/>
    </source>
</evidence>
<protein>
    <recommendedName>
        <fullName evidence="2">Isoprenyl transferase</fullName>
        <ecNumber evidence="2">2.5.1.-</ecNumber>
    </recommendedName>
</protein>
<dbReference type="SUPFAM" id="SSF64005">
    <property type="entry name" value="Undecaprenyl diphosphate synthase"/>
    <property type="match status" value="1"/>
</dbReference>
<feature type="binding site" evidence="2">
    <location>
        <begin position="16"/>
        <end position="19"/>
    </location>
    <ligand>
        <name>substrate</name>
    </ligand>
</feature>
<keyword evidence="1 2" id="KW-0808">Transferase</keyword>
<evidence type="ECO:0000256" key="2">
    <source>
        <dbReference type="HAMAP-Rule" id="MF_01139"/>
    </source>
</evidence>
<dbReference type="EMBL" id="DQVE01000025">
    <property type="protein sequence ID" value="HIP98219.1"/>
    <property type="molecule type" value="Genomic_DNA"/>
</dbReference>
<dbReference type="GO" id="GO:0045547">
    <property type="term" value="F:ditrans,polycis-polyprenyl diphosphate synthase [(2E,6E)-farnesyl diphosphate specific] activity"/>
    <property type="evidence" value="ECO:0007669"/>
    <property type="project" value="TreeGrafter"/>
</dbReference>
<dbReference type="GO" id="GO:0000287">
    <property type="term" value="F:magnesium ion binding"/>
    <property type="evidence" value="ECO:0007669"/>
    <property type="project" value="UniProtKB-UniRule"/>
</dbReference>
<dbReference type="GO" id="GO:0016094">
    <property type="term" value="P:polyprenol biosynthetic process"/>
    <property type="evidence" value="ECO:0007669"/>
    <property type="project" value="TreeGrafter"/>
</dbReference>
<dbReference type="InterPro" id="IPR018520">
    <property type="entry name" value="UPP_synth-like_CS"/>
</dbReference>
<name>A0A9D0YPI9_AQUAO</name>
<feature type="binding site" evidence="2">
    <location>
        <position position="64"/>
    </location>
    <ligand>
        <name>substrate</name>
    </ligand>
</feature>
<accession>A0A9D0YPI9</accession>
<keyword evidence="2" id="KW-0479">Metal-binding</keyword>
<dbReference type="FunFam" id="3.40.1180.10:FF:000001">
    <property type="entry name" value="(2E,6E)-farnesyl-diphosphate-specific ditrans,polycis-undecaprenyl-diphosphate synthase"/>
    <property type="match status" value="1"/>
</dbReference>
<dbReference type="InterPro" id="IPR001441">
    <property type="entry name" value="UPP_synth-like"/>
</dbReference>
<feature type="binding site" evidence="2">
    <location>
        <position position="20"/>
    </location>
    <ligand>
        <name>substrate</name>
    </ligand>
</feature>
<sequence length="238" mass="28236">MPNIRLPSHVAFIMDGNGRWAKKRGLPRIYGHAEGVKSAERIIQTAKELGIKYLTFYAFSTENWKRPEEEVNFLMELLRWYLREKIPSFVEDDIRISFIGRRDRIPQETLKWMERAEKETARCGSLWVFVAVDYGGRDELVRAVNRIISEKKRKVDEKLIRRYLDLPLEVPDPDLLIRTAGEKRVSNFLLWYLSYTEFYFADVLWPDFGKEEFLKALQDFSKRVRKFGGLFPDEEENS</sequence>
<feature type="binding site" evidence="2">
    <location>
        <position position="15"/>
    </location>
    <ligand>
        <name>Mg(2+)</name>
        <dbReference type="ChEBI" id="CHEBI:18420"/>
    </ligand>
</feature>
<comment type="caution">
    <text evidence="3">The sequence shown here is derived from an EMBL/GenBank/DDBJ whole genome shotgun (WGS) entry which is preliminary data.</text>
</comment>
<dbReference type="CDD" id="cd00475">
    <property type="entry name" value="Cis_IPPS"/>
    <property type="match status" value="1"/>
</dbReference>